<evidence type="ECO:0000259" key="2">
    <source>
        <dbReference type="Pfam" id="PF00694"/>
    </source>
</evidence>
<dbReference type="KEGG" id="hoh:Hoch_4482"/>
<feature type="domain" description="Aconitase A/isopropylmalate dehydratase small subunit swivel" evidence="2">
    <location>
        <begin position="39"/>
        <end position="104"/>
    </location>
</feature>
<dbReference type="STRING" id="502025.Hoch_4482"/>
<dbReference type="OrthoDB" id="9777465at2"/>
<dbReference type="Proteomes" id="UP000001880">
    <property type="component" value="Chromosome"/>
</dbReference>
<dbReference type="GO" id="GO:0016836">
    <property type="term" value="F:hydro-lyase activity"/>
    <property type="evidence" value="ECO:0007669"/>
    <property type="project" value="InterPro"/>
</dbReference>
<reference evidence="3 4" key="1">
    <citation type="journal article" date="2010" name="Stand. Genomic Sci.">
        <title>Complete genome sequence of Haliangium ochraceum type strain (SMP-2).</title>
        <authorList>
            <consortium name="US DOE Joint Genome Institute (JGI-PGF)"/>
            <person name="Ivanova N."/>
            <person name="Daum C."/>
            <person name="Lang E."/>
            <person name="Abt B."/>
            <person name="Kopitz M."/>
            <person name="Saunders E."/>
            <person name="Lapidus A."/>
            <person name="Lucas S."/>
            <person name="Glavina Del Rio T."/>
            <person name="Nolan M."/>
            <person name="Tice H."/>
            <person name="Copeland A."/>
            <person name="Cheng J.F."/>
            <person name="Chen F."/>
            <person name="Bruce D."/>
            <person name="Goodwin L."/>
            <person name="Pitluck S."/>
            <person name="Mavromatis K."/>
            <person name="Pati A."/>
            <person name="Mikhailova N."/>
            <person name="Chen A."/>
            <person name="Palaniappan K."/>
            <person name="Land M."/>
            <person name="Hauser L."/>
            <person name="Chang Y.J."/>
            <person name="Jeffries C.D."/>
            <person name="Detter J.C."/>
            <person name="Brettin T."/>
            <person name="Rohde M."/>
            <person name="Goker M."/>
            <person name="Bristow J."/>
            <person name="Markowitz V."/>
            <person name="Eisen J.A."/>
            <person name="Hugenholtz P."/>
            <person name="Kyrpides N.C."/>
            <person name="Klenk H.P."/>
        </authorList>
    </citation>
    <scope>NUCLEOTIDE SEQUENCE [LARGE SCALE GENOMIC DNA]</scope>
    <source>
        <strain evidence="4">DSM 14365 / CIP 107738 / JCM 11303 / AJ 13395 / SMP-2</strain>
    </source>
</reference>
<dbReference type="eggNOG" id="COG0066">
    <property type="taxonomic scope" value="Bacteria"/>
</dbReference>
<name>D0LNS0_HALO1</name>
<accession>D0LNS0</accession>
<dbReference type="PANTHER" id="PTHR43345">
    <property type="entry name" value="3-ISOPROPYLMALATE DEHYDRATASE SMALL SUBUNIT 2-RELATED-RELATED"/>
    <property type="match status" value="1"/>
</dbReference>
<proteinExistence type="predicted"/>
<evidence type="ECO:0000313" key="3">
    <source>
        <dbReference type="EMBL" id="ACY16975.1"/>
    </source>
</evidence>
<dbReference type="PANTHER" id="PTHR43345:SF10">
    <property type="entry name" value="3-ISOPROPYLMALATE DEHYDRATASE SMALL SUBUNIT 1"/>
    <property type="match status" value="1"/>
</dbReference>
<evidence type="ECO:0000313" key="4">
    <source>
        <dbReference type="Proteomes" id="UP000001880"/>
    </source>
</evidence>
<evidence type="ECO:0000256" key="1">
    <source>
        <dbReference type="ARBA" id="ARBA00023239"/>
    </source>
</evidence>
<dbReference type="InterPro" id="IPR011827">
    <property type="entry name" value="LeuD_type2/HacB/DmdB"/>
</dbReference>
<dbReference type="HOGENOM" id="CLU_081378_1_1_7"/>
<dbReference type="InterPro" id="IPR015928">
    <property type="entry name" value="Aconitase/3IPM_dehydase_swvl"/>
</dbReference>
<protein>
    <submittedName>
        <fullName evidence="3">Aconitate hydratase domain protein</fullName>
    </submittedName>
</protein>
<dbReference type="AlphaFoldDB" id="D0LNS0"/>
<dbReference type="SUPFAM" id="SSF52016">
    <property type="entry name" value="LeuD/IlvD-like"/>
    <property type="match status" value="1"/>
</dbReference>
<sequence length="168" mass="18409">MNIDGHAWVFGDDINTDVIHAPAFFSHDDEHVKRGLFHGYDPEMQARVQPGDVLVGGRNFGCGSSRETSIRSLLLNRIGAILAVDFARIFFRNATNNGLPCLCFADPADSTLIAAGARLRVDLARSVVTVNGEYELALVPPGAFVRRLWQCGGLMALLDQERDREVLA</sequence>
<keyword evidence="1" id="KW-0456">Lyase</keyword>
<dbReference type="EMBL" id="CP001804">
    <property type="protein sequence ID" value="ACY16975.1"/>
    <property type="molecule type" value="Genomic_DNA"/>
</dbReference>
<dbReference type="Pfam" id="PF00694">
    <property type="entry name" value="Aconitase_C"/>
    <property type="match status" value="1"/>
</dbReference>
<dbReference type="RefSeq" id="WP_012829573.1">
    <property type="nucleotide sequence ID" value="NC_013440.1"/>
</dbReference>
<dbReference type="Gene3D" id="3.20.19.10">
    <property type="entry name" value="Aconitase, domain 4"/>
    <property type="match status" value="1"/>
</dbReference>
<keyword evidence="4" id="KW-1185">Reference proteome</keyword>
<gene>
    <name evidence="3" type="ordered locus">Hoch_4482</name>
</gene>
<dbReference type="NCBIfam" id="TIGR02087">
    <property type="entry name" value="LEUD_arch"/>
    <property type="match status" value="1"/>
</dbReference>
<organism evidence="3 4">
    <name type="scientific">Haliangium ochraceum (strain DSM 14365 / JCM 11303 / SMP-2)</name>
    <dbReference type="NCBI Taxonomy" id="502025"/>
    <lineage>
        <taxon>Bacteria</taxon>
        <taxon>Pseudomonadati</taxon>
        <taxon>Myxococcota</taxon>
        <taxon>Polyangia</taxon>
        <taxon>Haliangiales</taxon>
        <taxon>Kofleriaceae</taxon>
        <taxon>Haliangium</taxon>
    </lineage>
</organism>
<dbReference type="InterPro" id="IPR000573">
    <property type="entry name" value="AconitaseA/IPMdHydase_ssu_swvl"/>
</dbReference>
<dbReference type="InterPro" id="IPR050075">
    <property type="entry name" value="LeuD"/>
</dbReference>